<dbReference type="EMBL" id="JBHRZG010000010">
    <property type="protein sequence ID" value="MFC3833325.1"/>
    <property type="molecule type" value="Genomic_DNA"/>
</dbReference>
<keyword evidence="3" id="KW-1185">Reference proteome</keyword>
<feature type="chain" id="PRO_5046634393" evidence="1">
    <location>
        <begin position="26"/>
        <end position="443"/>
    </location>
</feature>
<keyword evidence="1" id="KW-0732">Signal</keyword>
<protein>
    <submittedName>
        <fullName evidence="2">Uncharacterized protein</fullName>
    </submittedName>
</protein>
<reference evidence="3" key="1">
    <citation type="journal article" date="2019" name="Int. J. Syst. Evol. Microbiol.">
        <title>The Global Catalogue of Microorganisms (GCM) 10K type strain sequencing project: providing services to taxonomists for standard genome sequencing and annotation.</title>
        <authorList>
            <consortium name="The Broad Institute Genomics Platform"/>
            <consortium name="The Broad Institute Genome Sequencing Center for Infectious Disease"/>
            <person name="Wu L."/>
            <person name="Ma J."/>
        </authorList>
    </citation>
    <scope>NUCLEOTIDE SEQUENCE [LARGE SCALE GENOMIC DNA]</scope>
    <source>
        <strain evidence="3">CCTCC AB 2017081</strain>
    </source>
</reference>
<sequence length="443" mass="47882">MMLQRMSMIVTLVLASSAAAQTALADSPVGDAVEQIRSGLESTINTGSARLNGNVIFAQGAATALLNQLDLIAAARQGQLVRDLSLAERNLFAEADSLMRSGQAWTATTADQMNTLVRNASNLITLLPGGKSTPILQGISPTFVARTSTDAESFDVTFKGINIGLSTPLMALDSRSCRPKTVTNNEVTFDCPLEGTVDKPTVLEGEVSFFKTVSLWDKLKDFVFRSPPKLQNYVTRITVLPAALGTVDAVMVVPESRTERQVIADSRSDQNGHCAGERRTDFLFVAPTGWKLDPSMTPEVSPDTREASTYIGLTGRTDTQFTLSGTVKNSGQCVKVKIPFAGPQTIAYDARGRVSVGVRYTVIKDVVEDKEVSLPGQPLQWGKDVTIKFPADSKQMRVTVTQLNGISKTTDRSETIGWVEVLMDNASHTAILRPLTPDKALRQ</sequence>
<evidence type="ECO:0000313" key="3">
    <source>
        <dbReference type="Proteomes" id="UP001595803"/>
    </source>
</evidence>
<comment type="caution">
    <text evidence="2">The sequence shown here is derived from an EMBL/GenBank/DDBJ whole genome shotgun (WGS) entry which is preliminary data.</text>
</comment>
<dbReference type="RefSeq" id="WP_322472727.1">
    <property type="nucleotide sequence ID" value="NZ_JBHRZG010000010.1"/>
</dbReference>
<organism evidence="2 3">
    <name type="scientific">Deinococcus rufus</name>
    <dbReference type="NCBI Taxonomy" id="2136097"/>
    <lineage>
        <taxon>Bacteria</taxon>
        <taxon>Thermotogati</taxon>
        <taxon>Deinococcota</taxon>
        <taxon>Deinococci</taxon>
        <taxon>Deinococcales</taxon>
        <taxon>Deinococcaceae</taxon>
        <taxon>Deinococcus</taxon>
    </lineage>
</organism>
<feature type="signal peptide" evidence="1">
    <location>
        <begin position="1"/>
        <end position="25"/>
    </location>
</feature>
<accession>A0ABV7Z9F0</accession>
<evidence type="ECO:0000313" key="2">
    <source>
        <dbReference type="EMBL" id="MFC3833325.1"/>
    </source>
</evidence>
<proteinExistence type="predicted"/>
<gene>
    <name evidence="2" type="ORF">ACFOSB_10690</name>
</gene>
<dbReference type="Proteomes" id="UP001595803">
    <property type="component" value="Unassembled WGS sequence"/>
</dbReference>
<evidence type="ECO:0000256" key="1">
    <source>
        <dbReference type="SAM" id="SignalP"/>
    </source>
</evidence>
<name>A0ABV7Z9F0_9DEIO</name>